<evidence type="ECO:0000256" key="9">
    <source>
        <dbReference type="PIRSR" id="PIRSR001529-2"/>
    </source>
</evidence>
<evidence type="ECO:0000259" key="10">
    <source>
        <dbReference type="PROSITE" id="PS50862"/>
    </source>
</evidence>
<dbReference type="InterPro" id="IPR002314">
    <property type="entry name" value="aa-tRNA-synt_IIb"/>
</dbReference>
<proteinExistence type="inferred from homology"/>
<feature type="site" description="Important for serine binding" evidence="8">
    <location>
        <position position="381"/>
    </location>
</feature>
<comment type="caution">
    <text evidence="11">The sequence shown here is derived from an EMBL/GenBank/DDBJ whole genome shotgun (WGS) entry which is preliminary data.</text>
</comment>
<evidence type="ECO:0000256" key="1">
    <source>
        <dbReference type="ARBA" id="ARBA00010728"/>
    </source>
</evidence>
<feature type="binding site" evidence="8">
    <location>
        <position position="228"/>
    </location>
    <ligand>
        <name>L-serine</name>
        <dbReference type="ChEBI" id="CHEBI:33384"/>
    </ligand>
</feature>
<feature type="binding site" evidence="9">
    <location>
        <begin position="347"/>
        <end position="350"/>
    </location>
    <ligand>
        <name>ATP</name>
        <dbReference type="ChEBI" id="CHEBI:30616"/>
    </ligand>
</feature>
<dbReference type="PANTHER" id="PTHR11778">
    <property type="entry name" value="SERYL-TRNA SYNTHETASE"/>
    <property type="match status" value="1"/>
</dbReference>
<dbReference type="InterPro" id="IPR006195">
    <property type="entry name" value="aa-tRNA-synth_II"/>
</dbReference>
<feature type="binding site" evidence="8">
    <location>
        <position position="259"/>
    </location>
    <ligand>
        <name>L-serine</name>
        <dbReference type="ChEBI" id="CHEBI:33384"/>
    </ligand>
</feature>
<evidence type="ECO:0000256" key="3">
    <source>
        <dbReference type="ARBA" id="ARBA00022598"/>
    </source>
</evidence>
<feature type="binding site" evidence="8">
    <location>
        <position position="281"/>
    </location>
    <ligand>
        <name>L-serine</name>
        <dbReference type="ChEBI" id="CHEBI:33384"/>
    </ligand>
</feature>
<reference evidence="11" key="1">
    <citation type="submission" date="2023-07" db="EMBL/GenBank/DDBJ databases">
        <title>Chromosome-level genome assembly of Artemia franciscana.</title>
        <authorList>
            <person name="Jo E."/>
        </authorList>
    </citation>
    <scope>NUCLEOTIDE SEQUENCE</scope>
    <source>
        <tissue evidence="11">Whole body</tissue>
    </source>
</reference>
<protein>
    <recommendedName>
        <fullName evidence="2">serine--tRNA ligase</fullName>
        <ecNumber evidence="2">6.1.1.11</ecNumber>
    </recommendedName>
    <alternativeName>
        <fullName evidence="7">Seryl-tRNA synthetase</fullName>
    </alternativeName>
</protein>
<comment type="similarity">
    <text evidence="1">Belongs to the class-II aminoacyl-tRNA synthetase family. Type-1 seryl-tRNA synthetase subfamily.</text>
</comment>
<keyword evidence="12" id="KW-1185">Reference proteome</keyword>
<accession>A0AA88H8U6</accession>
<keyword evidence="4" id="KW-0547">Nucleotide-binding</keyword>
<dbReference type="PIRSF" id="PIRSF001529">
    <property type="entry name" value="Ser-tRNA-synth_IIa"/>
    <property type="match status" value="1"/>
</dbReference>
<evidence type="ECO:0000256" key="5">
    <source>
        <dbReference type="ARBA" id="ARBA00022840"/>
    </source>
</evidence>
<keyword evidence="3" id="KW-0436">Ligase</keyword>
<dbReference type="EMBL" id="JAVRJZ010000021">
    <property type="protein sequence ID" value="KAK2704495.1"/>
    <property type="molecule type" value="Genomic_DNA"/>
</dbReference>
<dbReference type="InterPro" id="IPR045864">
    <property type="entry name" value="aa-tRNA-synth_II/BPL/LPL"/>
</dbReference>
<dbReference type="GO" id="GO:0004828">
    <property type="term" value="F:serine-tRNA ligase activity"/>
    <property type="evidence" value="ECO:0007669"/>
    <property type="project" value="UniProtKB-EC"/>
</dbReference>
<feature type="binding site" evidence="9">
    <location>
        <begin position="274"/>
        <end position="277"/>
    </location>
    <ligand>
        <name>ATP</name>
        <dbReference type="ChEBI" id="CHEBI:30616"/>
    </ligand>
</feature>
<keyword evidence="5 9" id="KW-0067">ATP-binding</keyword>
<sequence>MYHAKFQIWVGRLQQVFPVTHRYKCSATKAILSDPAILTLDVAYITDSRNTHKIDKLIQSRKGKGDIHLVQKLWKEYNEETIEKMKSKKYEKFMLEACKIPNQAHSVLDSYGIEPKIVKFINDKRKFDFQPRDFADLCQKCDLLKTEFLGFLAGHKSYIIKDSLAELEQALIQRTCDELLKKGFSLISVPDFLPYHVIEGCGMDIKAERGQVYTLDPSLHGDLCLSGTSEMAIAGFLSNQVLNVDELPLKLAAVSRCYRAEISSSFDERGIYRVHQFTKVEMFGVTKNDISQSEALLQEFVDIQSELSASYGIHCQLLDMPLHELGAPAYRKFDIEAWMPGRNMFGEISSSSNCTDFQARRLNIKYESGEDTYFCHTVNGTACAVPRMLIALLETFQNRYADTINIPEVLWPYMNYQKLLTPPVFPLKMRYIKSW</sequence>
<dbReference type="Gene3D" id="3.30.930.10">
    <property type="entry name" value="Bira Bifunctional Protein, Domain 2"/>
    <property type="match status" value="1"/>
</dbReference>
<dbReference type="PROSITE" id="PS50862">
    <property type="entry name" value="AA_TRNA_LIGASE_II"/>
    <property type="match status" value="1"/>
</dbReference>
<keyword evidence="6" id="KW-0030">Aminoacyl-tRNA synthetase</keyword>
<feature type="binding site" evidence="9">
    <location>
        <begin position="259"/>
        <end position="261"/>
    </location>
    <ligand>
        <name>ATP</name>
        <dbReference type="ChEBI" id="CHEBI:30616"/>
    </ligand>
</feature>
<evidence type="ECO:0000256" key="8">
    <source>
        <dbReference type="PIRSR" id="PIRSR001529-1"/>
    </source>
</evidence>
<dbReference type="EC" id="6.1.1.11" evidence="2"/>
<name>A0AA88H8U6_ARTSF</name>
<evidence type="ECO:0000313" key="11">
    <source>
        <dbReference type="EMBL" id="KAK2704495.1"/>
    </source>
</evidence>
<dbReference type="GO" id="GO:0005524">
    <property type="term" value="F:ATP binding"/>
    <property type="evidence" value="ECO:0007669"/>
    <property type="project" value="UniProtKB-KW"/>
</dbReference>
<dbReference type="FunFam" id="3.30.930.10:FF:000078">
    <property type="entry name" value="Seryl-tRNA synthetase"/>
    <property type="match status" value="1"/>
</dbReference>
<dbReference type="InterPro" id="IPR002317">
    <property type="entry name" value="Ser-tRNA-ligase_type_1"/>
</dbReference>
<evidence type="ECO:0000256" key="6">
    <source>
        <dbReference type="ARBA" id="ARBA00023146"/>
    </source>
</evidence>
<evidence type="ECO:0000256" key="2">
    <source>
        <dbReference type="ARBA" id="ARBA00012840"/>
    </source>
</evidence>
<feature type="domain" description="Aminoacyl-transfer RNA synthetases class-II family profile" evidence="10">
    <location>
        <begin position="179"/>
        <end position="422"/>
    </location>
</feature>
<evidence type="ECO:0000256" key="4">
    <source>
        <dbReference type="ARBA" id="ARBA00022741"/>
    </source>
</evidence>
<dbReference type="SUPFAM" id="SSF55681">
    <property type="entry name" value="Class II aaRS and biotin synthetases"/>
    <property type="match status" value="1"/>
</dbReference>
<dbReference type="Pfam" id="PF00587">
    <property type="entry name" value="tRNA-synt_2b"/>
    <property type="match status" value="1"/>
</dbReference>
<evidence type="ECO:0000313" key="12">
    <source>
        <dbReference type="Proteomes" id="UP001187531"/>
    </source>
</evidence>
<feature type="binding site" evidence="8">
    <location>
        <position position="379"/>
    </location>
    <ligand>
        <name>L-serine</name>
        <dbReference type="ChEBI" id="CHEBI:33384"/>
    </ligand>
</feature>
<evidence type="ECO:0000256" key="7">
    <source>
        <dbReference type="ARBA" id="ARBA00031113"/>
    </source>
</evidence>
<gene>
    <name evidence="11" type="ORF">QYM36_016779</name>
</gene>
<dbReference type="PRINTS" id="PR00981">
    <property type="entry name" value="TRNASYNTHSER"/>
</dbReference>
<dbReference type="AlphaFoldDB" id="A0AA88H8U6"/>
<dbReference type="Proteomes" id="UP001187531">
    <property type="component" value="Unassembled WGS sequence"/>
</dbReference>
<dbReference type="GO" id="GO:0006434">
    <property type="term" value="P:seryl-tRNA aminoacylation"/>
    <property type="evidence" value="ECO:0007669"/>
    <property type="project" value="InterPro"/>
</dbReference>
<organism evidence="11 12">
    <name type="scientific">Artemia franciscana</name>
    <name type="common">Brine shrimp</name>
    <name type="synonym">Artemia sanfranciscana</name>
    <dbReference type="NCBI Taxonomy" id="6661"/>
    <lineage>
        <taxon>Eukaryota</taxon>
        <taxon>Metazoa</taxon>
        <taxon>Ecdysozoa</taxon>
        <taxon>Arthropoda</taxon>
        <taxon>Crustacea</taxon>
        <taxon>Branchiopoda</taxon>
        <taxon>Anostraca</taxon>
        <taxon>Artemiidae</taxon>
        <taxon>Artemia</taxon>
    </lineage>
</organism>